<name>A0A8S4S0K8_9NEOP</name>
<sequence length="120" mass="12915">MGNEARAPHAMQIAIMVSVPRRRNTAHRLLAGMLGNRAYGDHPGKNARRLETGSYIDIARFSPAGSERSGGRMQVARAKEDALPPLPLPPTATNNTLCDTTAFLAGQGQMLSDPKMFTKA</sequence>
<keyword evidence="2" id="KW-1185">Reference proteome</keyword>
<comment type="caution">
    <text evidence="1">The sequence shown here is derived from an EMBL/GenBank/DDBJ whole genome shotgun (WGS) entry which is preliminary data.</text>
</comment>
<evidence type="ECO:0000313" key="2">
    <source>
        <dbReference type="Proteomes" id="UP000838756"/>
    </source>
</evidence>
<dbReference type="AlphaFoldDB" id="A0A8S4S0K8"/>
<gene>
    <name evidence="1" type="primary">jg15142</name>
    <name evidence="1" type="ORF">PAEG_LOCUS19922</name>
</gene>
<accession>A0A8S4S0K8</accession>
<proteinExistence type="predicted"/>
<evidence type="ECO:0000313" key="1">
    <source>
        <dbReference type="EMBL" id="CAH2243840.1"/>
    </source>
</evidence>
<protein>
    <submittedName>
        <fullName evidence="1">Jg15142 protein</fullName>
    </submittedName>
</protein>
<dbReference type="EMBL" id="CAKXAJ010025777">
    <property type="protein sequence ID" value="CAH2243840.1"/>
    <property type="molecule type" value="Genomic_DNA"/>
</dbReference>
<organism evidence="1 2">
    <name type="scientific">Pararge aegeria aegeria</name>
    <dbReference type="NCBI Taxonomy" id="348720"/>
    <lineage>
        <taxon>Eukaryota</taxon>
        <taxon>Metazoa</taxon>
        <taxon>Ecdysozoa</taxon>
        <taxon>Arthropoda</taxon>
        <taxon>Hexapoda</taxon>
        <taxon>Insecta</taxon>
        <taxon>Pterygota</taxon>
        <taxon>Neoptera</taxon>
        <taxon>Endopterygota</taxon>
        <taxon>Lepidoptera</taxon>
        <taxon>Glossata</taxon>
        <taxon>Ditrysia</taxon>
        <taxon>Papilionoidea</taxon>
        <taxon>Nymphalidae</taxon>
        <taxon>Satyrinae</taxon>
        <taxon>Satyrini</taxon>
        <taxon>Parargina</taxon>
        <taxon>Pararge</taxon>
    </lineage>
</organism>
<dbReference type="Proteomes" id="UP000838756">
    <property type="component" value="Unassembled WGS sequence"/>
</dbReference>
<reference evidence="1" key="1">
    <citation type="submission" date="2022-03" db="EMBL/GenBank/DDBJ databases">
        <authorList>
            <person name="Lindestad O."/>
        </authorList>
    </citation>
    <scope>NUCLEOTIDE SEQUENCE</scope>
</reference>